<dbReference type="Proteomes" id="UP001430990">
    <property type="component" value="Chromosome"/>
</dbReference>
<reference evidence="1" key="1">
    <citation type="submission" date="2021-11" db="EMBL/GenBank/DDBJ databases">
        <title>Australian commercial rhizobial inoculants.</title>
        <authorList>
            <person name="Kohlmeier M.G."/>
            <person name="O'Hara G.W."/>
            <person name="Colombi E."/>
            <person name="Ramsay J.P."/>
            <person name="Terpolilli J."/>
        </authorList>
    </citation>
    <scope>NUCLEOTIDE SEQUENCE</scope>
    <source>
        <strain evidence="1">CC829</strain>
    </source>
</reference>
<dbReference type="RefSeq" id="WP_231144141.1">
    <property type="nucleotide sequence ID" value="NZ_CP088100.1"/>
</dbReference>
<accession>A0ABY3QS03</accession>
<proteinExistence type="predicted"/>
<evidence type="ECO:0000313" key="1">
    <source>
        <dbReference type="EMBL" id="UFW88361.1"/>
    </source>
</evidence>
<gene>
    <name evidence="1" type="ORF">BjapCC829_07315</name>
</gene>
<protein>
    <recommendedName>
        <fullName evidence="3">Transposase</fullName>
    </recommendedName>
</protein>
<evidence type="ECO:0000313" key="2">
    <source>
        <dbReference type="Proteomes" id="UP001430990"/>
    </source>
</evidence>
<evidence type="ECO:0008006" key="3">
    <source>
        <dbReference type="Google" id="ProtNLM"/>
    </source>
</evidence>
<name>A0ABY3QS03_9BRAD</name>
<organism evidence="1 2">
    <name type="scientific">Bradyrhizobium barranii</name>
    <dbReference type="NCBI Taxonomy" id="2992140"/>
    <lineage>
        <taxon>Bacteria</taxon>
        <taxon>Pseudomonadati</taxon>
        <taxon>Pseudomonadota</taxon>
        <taxon>Alphaproteobacteria</taxon>
        <taxon>Hyphomicrobiales</taxon>
        <taxon>Nitrobacteraceae</taxon>
        <taxon>Bradyrhizobium</taxon>
    </lineage>
</organism>
<keyword evidence="2" id="KW-1185">Reference proteome</keyword>
<sequence length="127" mass="14565">MRPSKHETLDLVEMRRQIIALRTRHSDNARVTYLLNRLLIKTAYLTEAESGAQAKRLWDAFIETMADVEKIITKSDQTPSSKANKQIRLRKASTALMLPSVAEVVLSRVTSAFAARGRRRHKRRPRP</sequence>
<dbReference type="EMBL" id="CP088100">
    <property type="protein sequence ID" value="UFW88361.1"/>
    <property type="molecule type" value="Genomic_DNA"/>
</dbReference>